<protein>
    <submittedName>
        <fullName evidence="1">Uncharacterized protein</fullName>
    </submittedName>
</protein>
<accession>A0A820J3H3</accession>
<sequence length="46" mass="5112">MSIILRLINNFLNDPSYHSTLAIIKGLRQGIVYGAKVRFAHSIAQA</sequence>
<feature type="non-terminal residue" evidence="1">
    <location>
        <position position="46"/>
    </location>
</feature>
<gene>
    <name evidence="1" type="ORF">FNK824_LOCUS41263</name>
</gene>
<reference evidence="1" key="1">
    <citation type="submission" date="2021-02" db="EMBL/GenBank/DDBJ databases">
        <authorList>
            <person name="Nowell W R."/>
        </authorList>
    </citation>
    <scope>NUCLEOTIDE SEQUENCE</scope>
</reference>
<dbReference type="AlphaFoldDB" id="A0A820J3H3"/>
<evidence type="ECO:0000313" key="1">
    <source>
        <dbReference type="EMBL" id="CAF4318752.1"/>
    </source>
</evidence>
<comment type="caution">
    <text evidence="1">The sequence shown here is derived from an EMBL/GenBank/DDBJ whole genome shotgun (WGS) entry which is preliminary data.</text>
</comment>
<dbReference type="Proteomes" id="UP000663874">
    <property type="component" value="Unassembled WGS sequence"/>
</dbReference>
<organism evidence="1 2">
    <name type="scientific">Rotaria sordida</name>
    <dbReference type="NCBI Taxonomy" id="392033"/>
    <lineage>
        <taxon>Eukaryota</taxon>
        <taxon>Metazoa</taxon>
        <taxon>Spiralia</taxon>
        <taxon>Gnathifera</taxon>
        <taxon>Rotifera</taxon>
        <taxon>Eurotatoria</taxon>
        <taxon>Bdelloidea</taxon>
        <taxon>Philodinida</taxon>
        <taxon>Philodinidae</taxon>
        <taxon>Rotaria</taxon>
    </lineage>
</organism>
<name>A0A820J3H3_9BILA</name>
<evidence type="ECO:0000313" key="2">
    <source>
        <dbReference type="Proteomes" id="UP000663874"/>
    </source>
</evidence>
<dbReference type="EMBL" id="CAJOBE010038703">
    <property type="protein sequence ID" value="CAF4318752.1"/>
    <property type="molecule type" value="Genomic_DNA"/>
</dbReference>
<proteinExistence type="predicted"/>